<keyword evidence="7 10" id="KW-0812">Transmembrane</keyword>
<dbReference type="SUPFAM" id="SSF161098">
    <property type="entry name" value="MetI-like"/>
    <property type="match status" value="1"/>
</dbReference>
<protein>
    <recommendedName>
        <fullName evidence="11">Molybdenum transport system permease</fullName>
    </recommendedName>
</protein>
<dbReference type="GO" id="GO:0015098">
    <property type="term" value="F:molybdate ion transmembrane transporter activity"/>
    <property type="evidence" value="ECO:0007669"/>
    <property type="project" value="UniProtKB-UniRule"/>
</dbReference>
<keyword evidence="9 10" id="KW-0472">Membrane</keyword>
<evidence type="ECO:0000256" key="2">
    <source>
        <dbReference type="ARBA" id="ARBA00004651"/>
    </source>
</evidence>
<keyword evidence="5" id="KW-1003">Cell membrane</keyword>
<feature type="transmembrane region" description="Helical" evidence="10">
    <location>
        <begin position="203"/>
        <end position="225"/>
    </location>
</feature>
<keyword evidence="11" id="KW-0997">Cell inner membrane</keyword>
<dbReference type="PROSITE" id="PS50928">
    <property type="entry name" value="ABC_TM1"/>
    <property type="match status" value="1"/>
</dbReference>
<feature type="transmembrane region" description="Helical" evidence="10">
    <location>
        <begin position="96"/>
        <end position="121"/>
    </location>
</feature>
<feature type="domain" description="ABC transmembrane type-1" evidence="12">
    <location>
        <begin position="17"/>
        <end position="225"/>
    </location>
</feature>
<reference evidence="13 14" key="1">
    <citation type="submission" date="2019-07" db="EMBL/GenBank/DDBJ databases">
        <title>Qingshengfaniella alkalisoli gen. nov., sp. nov., isolated from saline soil.</title>
        <authorList>
            <person name="Xu L."/>
            <person name="Huang X.-X."/>
            <person name="Sun J.-Q."/>
        </authorList>
    </citation>
    <scope>NUCLEOTIDE SEQUENCE [LARGE SCALE GENOMIC DNA]</scope>
    <source>
        <strain evidence="13 14">DSM 27279</strain>
    </source>
</reference>
<dbReference type="PANTHER" id="PTHR30183">
    <property type="entry name" value="MOLYBDENUM TRANSPORT SYSTEM PERMEASE PROTEIN MODB"/>
    <property type="match status" value="1"/>
</dbReference>
<proteinExistence type="inferred from homology"/>
<evidence type="ECO:0000259" key="12">
    <source>
        <dbReference type="PROSITE" id="PS50928"/>
    </source>
</evidence>
<accession>A0A556ABZ1</accession>
<dbReference type="InterPro" id="IPR000515">
    <property type="entry name" value="MetI-like"/>
</dbReference>
<gene>
    <name evidence="13" type="primary">modB</name>
    <name evidence="13" type="ORF">FOZ76_21495</name>
</gene>
<evidence type="ECO:0000313" key="14">
    <source>
        <dbReference type="Proteomes" id="UP000318405"/>
    </source>
</evidence>
<comment type="function">
    <text evidence="1 11">Part of the binding-protein-dependent transport system for molybdenum; probably responsible for the translocation of the substrate across the membrane.</text>
</comment>
<keyword evidence="4 10" id="KW-0813">Transport</keyword>
<dbReference type="CDD" id="cd06261">
    <property type="entry name" value="TM_PBP2"/>
    <property type="match status" value="1"/>
</dbReference>
<evidence type="ECO:0000256" key="6">
    <source>
        <dbReference type="ARBA" id="ARBA00022505"/>
    </source>
</evidence>
<dbReference type="Proteomes" id="UP000318405">
    <property type="component" value="Unassembled WGS sequence"/>
</dbReference>
<evidence type="ECO:0000256" key="9">
    <source>
        <dbReference type="ARBA" id="ARBA00023136"/>
    </source>
</evidence>
<dbReference type="NCBIfam" id="TIGR02141">
    <property type="entry name" value="modB_ABC"/>
    <property type="match status" value="1"/>
</dbReference>
<evidence type="ECO:0000256" key="10">
    <source>
        <dbReference type="RuleBase" id="RU363032"/>
    </source>
</evidence>
<feature type="transmembrane region" description="Helical" evidence="10">
    <location>
        <begin position="55"/>
        <end position="76"/>
    </location>
</feature>
<dbReference type="EMBL" id="VLTJ01000039">
    <property type="protein sequence ID" value="TSH90400.1"/>
    <property type="molecule type" value="Genomic_DNA"/>
</dbReference>
<evidence type="ECO:0000313" key="13">
    <source>
        <dbReference type="EMBL" id="TSH90400.1"/>
    </source>
</evidence>
<keyword evidence="6 11" id="KW-0500">Molybdenum</keyword>
<comment type="caution">
    <text evidence="13">The sequence shown here is derived from an EMBL/GenBank/DDBJ whole genome shotgun (WGS) entry which is preliminary data.</text>
</comment>
<dbReference type="Gene3D" id="1.10.3720.10">
    <property type="entry name" value="MetI-like"/>
    <property type="match status" value="1"/>
</dbReference>
<evidence type="ECO:0000256" key="4">
    <source>
        <dbReference type="ARBA" id="ARBA00022448"/>
    </source>
</evidence>
<comment type="subcellular location">
    <subcellularLocation>
        <location evidence="11">Cell inner membrane</location>
        <topology evidence="11">Multi-pass membrane protein</topology>
    </subcellularLocation>
    <subcellularLocation>
        <location evidence="2 10">Cell membrane</location>
        <topology evidence="2 10">Multi-pass membrane protein</topology>
    </subcellularLocation>
</comment>
<evidence type="ECO:0000256" key="7">
    <source>
        <dbReference type="ARBA" id="ARBA00022692"/>
    </source>
</evidence>
<dbReference type="AlphaFoldDB" id="A0A556ABZ1"/>
<name>A0A556ABZ1_9BURK</name>
<dbReference type="Pfam" id="PF00528">
    <property type="entry name" value="BPD_transp_1"/>
    <property type="match status" value="1"/>
</dbReference>
<organism evidence="13 14">
    <name type="scientific">Verticiella sediminum</name>
    <dbReference type="NCBI Taxonomy" id="1247510"/>
    <lineage>
        <taxon>Bacteria</taxon>
        <taxon>Pseudomonadati</taxon>
        <taxon>Pseudomonadota</taxon>
        <taxon>Betaproteobacteria</taxon>
        <taxon>Burkholderiales</taxon>
        <taxon>Alcaligenaceae</taxon>
        <taxon>Verticiella</taxon>
    </lineage>
</organism>
<dbReference type="InterPro" id="IPR011867">
    <property type="entry name" value="ModB_ABC"/>
</dbReference>
<evidence type="ECO:0000256" key="1">
    <source>
        <dbReference type="ARBA" id="ARBA00002949"/>
    </source>
</evidence>
<evidence type="ECO:0000256" key="3">
    <source>
        <dbReference type="ARBA" id="ARBA00007069"/>
    </source>
</evidence>
<comment type="similarity">
    <text evidence="3 11">Belongs to the binding-protein-dependent transport system permease family. CysTW subfamily.</text>
</comment>
<feature type="transmembrane region" description="Helical" evidence="10">
    <location>
        <begin position="142"/>
        <end position="164"/>
    </location>
</feature>
<evidence type="ECO:0000256" key="11">
    <source>
        <dbReference type="RuleBase" id="RU365097"/>
    </source>
</evidence>
<keyword evidence="14" id="KW-1185">Reference proteome</keyword>
<keyword evidence="8 10" id="KW-1133">Transmembrane helix</keyword>
<evidence type="ECO:0000256" key="8">
    <source>
        <dbReference type="ARBA" id="ARBA00022989"/>
    </source>
</evidence>
<dbReference type="InterPro" id="IPR035906">
    <property type="entry name" value="MetI-like_sf"/>
</dbReference>
<evidence type="ECO:0000256" key="5">
    <source>
        <dbReference type="ARBA" id="ARBA00022475"/>
    </source>
</evidence>
<dbReference type="PANTHER" id="PTHR30183:SF3">
    <property type="entry name" value="MOLYBDENUM TRANSPORT SYSTEM PERMEASE PROTEIN MODB"/>
    <property type="match status" value="1"/>
</dbReference>
<sequence length="228" mass="24502">MRHIRRNIAFTMDWFPLTLSLKVASVATVLALLAGVALGWVVARTHMPGRTLLEAVLMLPLVLPPTVIGYFILMAAGRRSPLGNWLREHLDYTIIFSWHGAVVASAIVALPLVLKSASAAFAGVDRSLEAAASTLRQSRWSVFVRVTLPLAWPGILAGTLLAFARAMGEFGASLMVAGSIPGRTQTLSMAIYDAVQAGNDDLAFFYVIVTSVLSVAILVASNRLFSPR</sequence>
<dbReference type="OrthoDB" id="9795403at2"/>
<feature type="transmembrane region" description="Helical" evidence="10">
    <location>
        <begin position="20"/>
        <end position="43"/>
    </location>
</feature>
<dbReference type="GO" id="GO:0005886">
    <property type="term" value="C:plasma membrane"/>
    <property type="evidence" value="ECO:0007669"/>
    <property type="project" value="UniProtKB-SubCell"/>
</dbReference>